<proteinExistence type="predicted"/>
<keyword evidence="2" id="KW-1185">Reference proteome</keyword>
<reference evidence="1 2" key="1">
    <citation type="journal article" date="2015" name="Genome Biol.">
        <title>Comparative genomics of Steinernema reveals deeply conserved gene regulatory networks.</title>
        <authorList>
            <person name="Dillman A.R."/>
            <person name="Macchietto M."/>
            <person name="Porter C.F."/>
            <person name="Rogers A."/>
            <person name="Williams B."/>
            <person name="Antoshechkin I."/>
            <person name="Lee M.M."/>
            <person name="Goodwin Z."/>
            <person name="Lu X."/>
            <person name="Lewis E.E."/>
            <person name="Goodrich-Blair H."/>
            <person name="Stock S.P."/>
            <person name="Adams B.J."/>
            <person name="Sternberg P.W."/>
            <person name="Mortazavi A."/>
        </authorList>
    </citation>
    <scope>NUCLEOTIDE SEQUENCE [LARGE SCALE GENOMIC DNA]</scope>
    <source>
        <strain evidence="1 2">ALL</strain>
    </source>
</reference>
<organism evidence="1 2">
    <name type="scientific">Steinernema carpocapsae</name>
    <name type="common">Entomopathogenic nematode</name>
    <dbReference type="NCBI Taxonomy" id="34508"/>
    <lineage>
        <taxon>Eukaryota</taxon>
        <taxon>Metazoa</taxon>
        <taxon>Ecdysozoa</taxon>
        <taxon>Nematoda</taxon>
        <taxon>Chromadorea</taxon>
        <taxon>Rhabditida</taxon>
        <taxon>Tylenchina</taxon>
        <taxon>Panagrolaimomorpha</taxon>
        <taxon>Strongyloidoidea</taxon>
        <taxon>Steinernematidae</taxon>
        <taxon>Steinernema</taxon>
    </lineage>
</organism>
<dbReference type="Proteomes" id="UP000298663">
    <property type="component" value="Unassembled WGS sequence"/>
</dbReference>
<comment type="caution">
    <text evidence="1">The sequence shown here is derived from an EMBL/GenBank/DDBJ whole genome shotgun (WGS) entry which is preliminary data.</text>
</comment>
<evidence type="ECO:0000313" key="2">
    <source>
        <dbReference type="Proteomes" id="UP000298663"/>
    </source>
</evidence>
<evidence type="ECO:0000313" key="1">
    <source>
        <dbReference type="EMBL" id="TKR87809.1"/>
    </source>
</evidence>
<name>A0A4U5NW70_STECR</name>
<protein>
    <submittedName>
        <fullName evidence="1">Uncharacterized protein</fullName>
    </submittedName>
</protein>
<gene>
    <name evidence="1" type="ORF">L596_012150</name>
</gene>
<accession>A0A4U5NW70</accession>
<reference evidence="1 2" key="2">
    <citation type="journal article" date="2019" name="G3 (Bethesda)">
        <title>Hybrid Assembly of the Genome of the Entomopathogenic Nematode Steinernema carpocapsae Identifies the X-Chromosome.</title>
        <authorList>
            <person name="Serra L."/>
            <person name="Macchietto M."/>
            <person name="Macias-Munoz A."/>
            <person name="McGill C.J."/>
            <person name="Rodriguez I.M."/>
            <person name="Rodriguez B."/>
            <person name="Murad R."/>
            <person name="Mortazavi A."/>
        </authorList>
    </citation>
    <scope>NUCLEOTIDE SEQUENCE [LARGE SCALE GENOMIC DNA]</scope>
    <source>
        <strain evidence="1 2">ALL</strain>
    </source>
</reference>
<dbReference type="EMBL" id="AZBU02000003">
    <property type="protein sequence ID" value="TKR87809.1"/>
    <property type="molecule type" value="Genomic_DNA"/>
</dbReference>
<dbReference type="AlphaFoldDB" id="A0A4U5NW70"/>
<sequence length="86" mass="9415">MCVASALYTFIRETISVPEGASLSLIYCRQKIPDSDVHTLLMANLAPTATVIVSVIGARMKSNENLTISSQSHAEEIAKEWCVYLL</sequence>